<dbReference type="AlphaFoldDB" id="A0A2K1KHC3"/>
<dbReference type="EnsemblPlants" id="Pp3c6_26910V3.1">
    <property type="protein sequence ID" value="PAC:32976150.CDS.1"/>
    <property type="gene ID" value="Pp3c6_26910"/>
</dbReference>
<dbReference type="EMBL" id="ABEU02000006">
    <property type="protein sequence ID" value="PNR53163.1"/>
    <property type="molecule type" value="Genomic_DNA"/>
</dbReference>
<feature type="compositionally biased region" description="Basic and acidic residues" evidence="2">
    <location>
        <begin position="252"/>
        <end position="261"/>
    </location>
</feature>
<reference evidence="3 5" key="1">
    <citation type="journal article" date="2008" name="Science">
        <title>The Physcomitrella genome reveals evolutionary insights into the conquest of land by plants.</title>
        <authorList>
            <person name="Rensing S."/>
            <person name="Lang D."/>
            <person name="Zimmer A."/>
            <person name="Terry A."/>
            <person name="Salamov A."/>
            <person name="Shapiro H."/>
            <person name="Nishiyama T."/>
            <person name="Perroud P.-F."/>
            <person name="Lindquist E."/>
            <person name="Kamisugi Y."/>
            <person name="Tanahashi T."/>
            <person name="Sakakibara K."/>
            <person name="Fujita T."/>
            <person name="Oishi K."/>
            <person name="Shin-I T."/>
            <person name="Kuroki Y."/>
            <person name="Toyoda A."/>
            <person name="Suzuki Y."/>
            <person name="Hashimoto A."/>
            <person name="Yamaguchi K."/>
            <person name="Sugano A."/>
            <person name="Kohara Y."/>
            <person name="Fujiyama A."/>
            <person name="Anterola A."/>
            <person name="Aoki S."/>
            <person name="Ashton N."/>
            <person name="Barbazuk W.B."/>
            <person name="Barker E."/>
            <person name="Bennetzen J."/>
            <person name="Bezanilla M."/>
            <person name="Blankenship R."/>
            <person name="Cho S.H."/>
            <person name="Dutcher S."/>
            <person name="Estelle M."/>
            <person name="Fawcett J.A."/>
            <person name="Gundlach H."/>
            <person name="Hanada K."/>
            <person name="Heyl A."/>
            <person name="Hicks K.A."/>
            <person name="Hugh J."/>
            <person name="Lohr M."/>
            <person name="Mayer K."/>
            <person name="Melkozernov A."/>
            <person name="Murata T."/>
            <person name="Nelson D."/>
            <person name="Pils B."/>
            <person name="Prigge M."/>
            <person name="Reiss B."/>
            <person name="Renner T."/>
            <person name="Rombauts S."/>
            <person name="Rushton P."/>
            <person name="Sanderfoot A."/>
            <person name="Schween G."/>
            <person name="Shiu S.-H."/>
            <person name="Stueber K."/>
            <person name="Theodoulou F.L."/>
            <person name="Tu H."/>
            <person name="Van de Peer Y."/>
            <person name="Verrier P.J."/>
            <person name="Waters E."/>
            <person name="Wood A."/>
            <person name="Yang L."/>
            <person name="Cove D."/>
            <person name="Cuming A."/>
            <person name="Hasebe M."/>
            <person name="Lucas S."/>
            <person name="Mishler D.B."/>
            <person name="Reski R."/>
            <person name="Grigoriev I."/>
            <person name="Quatrano R.S."/>
            <person name="Boore J.L."/>
        </authorList>
    </citation>
    <scope>NUCLEOTIDE SEQUENCE [LARGE SCALE GENOMIC DNA]</scope>
    <source>
        <strain evidence="4 5">cv. Gransden 2004</strain>
    </source>
</reference>
<reference evidence="3 5" key="2">
    <citation type="journal article" date="2018" name="Plant J.">
        <title>The Physcomitrella patens chromosome-scale assembly reveals moss genome structure and evolution.</title>
        <authorList>
            <person name="Lang D."/>
            <person name="Ullrich K.K."/>
            <person name="Murat F."/>
            <person name="Fuchs J."/>
            <person name="Jenkins J."/>
            <person name="Haas F.B."/>
            <person name="Piednoel M."/>
            <person name="Gundlach H."/>
            <person name="Van Bel M."/>
            <person name="Meyberg R."/>
            <person name="Vives C."/>
            <person name="Morata J."/>
            <person name="Symeonidi A."/>
            <person name="Hiss M."/>
            <person name="Muchero W."/>
            <person name="Kamisugi Y."/>
            <person name="Saleh O."/>
            <person name="Blanc G."/>
            <person name="Decker E.L."/>
            <person name="van Gessel N."/>
            <person name="Grimwood J."/>
            <person name="Hayes R.D."/>
            <person name="Graham S.W."/>
            <person name="Gunter L.E."/>
            <person name="McDaniel S.F."/>
            <person name="Hoernstein S.N.W."/>
            <person name="Larsson A."/>
            <person name="Li F.W."/>
            <person name="Perroud P.F."/>
            <person name="Phillips J."/>
            <person name="Ranjan P."/>
            <person name="Rokshar D.S."/>
            <person name="Rothfels C.J."/>
            <person name="Schneider L."/>
            <person name="Shu S."/>
            <person name="Stevenson D.W."/>
            <person name="Thummler F."/>
            <person name="Tillich M."/>
            <person name="Villarreal Aguilar J.C."/>
            <person name="Widiez T."/>
            <person name="Wong G.K."/>
            <person name="Wymore A."/>
            <person name="Zhang Y."/>
            <person name="Zimmer A.D."/>
            <person name="Quatrano R.S."/>
            <person name="Mayer K.F.X."/>
            <person name="Goodstein D."/>
            <person name="Casacuberta J.M."/>
            <person name="Vandepoele K."/>
            <person name="Reski R."/>
            <person name="Cuming A.C."/>
            <person name="Tuskan G.A."/>
            <person name="Maumus F."/>
            <person name="Salse J."/>
            <person name="Schmutz J."/>
            <person name="Rensing S.A."/>
        </authorList>
    </citation>
    <scope>NUCLEOTIDE SEQUENCE [LARGE SCALE GENOMIC DNA]</scope>
    <source>
        <strain evidence="4 5">cv. Gransden 2004</strain>
    </source>
</reference>
<accession>A0A2K1KHC3</accession>
<reference evidence="4" key="3">
    <citation type="submission" date="2020-12" db="UniProtKB">
        <authorList>
            <consortium name="EnsemblPlants"/>
        </authorList>
    </citation>
    <scope>IDENTIFICATION</scope>
</reference>
<organism evidence="3">
    <name type="scientific">Physcomitrium patens</name>
    <name type="common">Spreading-leaved earth moss</name>
    <name type="synonym">Physcomitrella patens</name>
    <dbReference type="NCBI Taxonomy" id="3218"/>
    <lineage>
        <taxon>Eukaryota</taxon>
        <taxon>Viridiplantae</taxon>
        <taxon>Streptophyta</taxon>
        <taxon>Embryophyta</taxon>
        <taxon>Bryophyta</taxon>
        <taxon>Bryophytina</taxon>
        <taxon>Bryopsida</taxon>
        <taxon>Funariidae</taxon>
        <taxon>Funariales</taxon>
        <taxon>Funariaceae</taxon>
        <taxon>Physcomitrium</taxon>
    </lineage>
</organism>
<feature type="compositionally biased region" description="Polar residues" evidence="2">
    <location>
        <begin position="241"/>
        <end position="251"/>
    </location>
</feature>
<dbReference type="Proteomes" id="UP000006727">
    <property type="component" value="Chromosome 6"/>
</dbReference>
<feature type="compositionally biased region" description="Basic and acidic residues" evidence="2">
    <location>
        <begin position="1"/>
        <end position="11"/>
    </location>
</feature>
<evidence type="ECO:0000313" key="3">
    <source>
        <dbReference type="EMBL" id="PNR53163.1"/>
    </source>
</evidence>
<dbReference type="InterPro" id="IPR007914">
    <property type="entry name" value="UPF0193"/>
</dbReference>
<feature type="region of interest" description="Disordered" evidence="2">
    <location>
        <begin position="1"/>
        <end position="41"/>
    </location>
</feature>
<proteinExistence type="predicted"/>
<feature type="compositionally biased region" description="Polar residues" evidence="2">
    <location>
        <begin position="145"/>
        <end position="156"/>
    </location>
</feature>
<keyword evidence="5" id="KW-1185">Reference proteome</keyword>
<name>A0A2K1KHC3_PHYPA</name>
<evidence type="ECO:0000256" key="2">
    <source>
        <dbReference type="SAM" id="MobiDB-lite"/>
    </source>
</evidence>
<evidence type="ECO:0000313" key="4">
    <source>
        <dbReference type="EnsemblPlants" id="PAC:32976150.CDS.1"/>
    </source>
</evidence>
<dbReference type="Gramene" id="Pp3c6_26910V3.1">
    <property type="protein sequence ID" value="PAC:32976150.CDS.1"/>
    <property type="gene ID" value="Pp3c6_26910"/>
</dbReference>
<evidence type="ECO:0000313" key="5">
    <source>
        <dbReference type="Proteomes" id="UP000006727"/>
    </source>
</evidence>
<dbReference type="InParanoid" id="A0A2K1KHC3"/>
<feature type="coiled-coil region" evidence="1">
    <location>
        <begin position="86"/>
        <end position="120"/>
    </location>
</feature>
<keyword evidence="1" id="KW-0175">Coiled coil</keyword>
<dbReference type="PaxDb" id="3218-PP1S279_10V6.1"/>
<sequence>MGIAGESEKSRLQRIMEWSNRGVGTPEPNRRRDDEAGTEEEQLIRKKVRGGVQKAKRWLDVLANEVVERETVLKVMRAEGQEQLSNTKLRDQIQQRIKRMKELQNIISRQERINKQSRMEAVLEDPTACCPATCSVQQQKDKTEATSQANSFSPQSKRLLDHGLSTSQNPPRNHHRYKHTHSAANLPFLEGSSAVNRALEHLLRENHHQKEHHHRHHHHHHHRQNEVLHHHRDKQLEGTVKLSNPSTTNETSPRKRIEKHSSRQRHST</sequence>
<feature type="region of interest" description="Disordered" evidence="2">
    <location>
        <begin position="141"/>
        <end position="178"/>
    </location>
</feature>
<dbReference type="Pfam" id="PF05250">
    <property type="entry name" value="UPF0193"/>
    <property type="match status" value="1"/>
</dbReference>
<gene>
    <name evidence="3" type="ORF">PHYPA_009538</name>
</gene>
<feature type="compositionally biased region" description="Basic residues" evidence="2">
    <location>
        <begin position="209"/>
        <end position="233"/>
    </location>
</feature>
<protein>
    <submittedName>
        <fullName evidence="3 4">Uncharacterized protein</fullName>
    </submittedName>
</protein>
<feature type="region of interest" description="Disordered" evidence="2">
    <location>
        <begin position="207"/>
        <end position="268"/>
    </location>
</feature>
<evidence type="ECO:0000256" key="1">
    <source>
        <dbReference type="SAM" id="Coils"/>
    </source>
</evidence>